<evidence type="ECO:0000256" key="4">
    <source>
        <dbReference type="ARBA" id="ARBA00022475"/>
    </source>
</evidence>
<evidence type="ECO:0000256" key="7">
    <source>
        <dbReference type="ARBA" id="ARBA00022927"/>
    </source>
</evidence>
<name>A0ABU9EAX7_9BACT</name>
<dbReference type="PANTHER" id="PTHR33446">
    <property type="entry name" value="PROTEIN TONB-RELATED"/>
    <property type="match status" value="1"/>
</dbReference>
<evidence type="ECO:0000256" key="3">
    <source>
        <dbReference type="ARBA" id="ARBA00022448"/>
    </source>
</evidence>
<keyword evidence="13" id="KW-1185">Reference proteome</keyword>
<dbReference type="Pfam" id="PF03544">
    <property type="entry name" value="TonB_C"/>
    <property type="match status" value="1"/>
</dbReference>
<dbReference type="NCBIfam" id="TIGR01352">
    <property type="entry name" value="tonB_Cterm"/>
    <property type="match status" value="1"/>
</dbReference>
<evidence type="ECO:0000256" key="1">
    <source>
        <dbReference type="ARBA" id="ARBA00004383"/>
    </source>
</evidence>
<reference evidence="12 13" key="1">
    <citation type="submission" date="2024-02" db="EMBL/GenBank/DDBJ databases">
        <title>A novel Gemmatimonadota bacterium.</title>
        <authorList>
            <person name="Du Z.-J."/>
            <person name="Ye Y.-Q."/>
        </authorList>
    </citation>
    <scope>NUCLEOTIDE SEQUENCE [LARGE SCALE GENOMIC DNA]</scope>
    <source>
        <strain evidence="12 13">DH-20</strain>
    </source>
</reference>
<dbReference type="SUPFAM" id="SSF48452">
    <property type="entry name" value="TPR-like"/>
    <property type="match status" value="1"/>
</dbReference>
<dbReference type="InterPro" id="IPR011990">
    <property type="entry name" value="TPR-like_helical_dom_sf"/>
</dbReference>
<keyword evidence="8" id="KW-1133">Transmembrane helix</keyword>
<evidence type="ECO:0000259" key="11">
    <source>
        <dbReference type="PROSITE" id="PS52015"/>
    </source>
</evidence>
<dbReference type="EMBL" id="JBBHLI010000004">
    <property type="protein sequence ID" value="MEK9501085.1"/>
    <property type="molecule type" value="Genomic_DNA"/>
</dbReference>
<protein>
    <submittedName>
        <fullName evidence="12">TonB family protein</fullName>
    </submittedName>
</protein>
<dbReference type="RefSeq" id="WP_405286775.1">
    <property type="nucleotide sequence ID" value="NZ_JBBHLI010000004.1"/>
</dbReference>
<keyword evidence="5" id="KW-0997">Cell inner membrane</keyword>
<evidence type="ECO:0000313" key="12">
    <source>
        <dbReference type="EMBL" id="MEK9501085.1"/>
    </source>
</evidence>
<keyword evidence="9" id="KW-0472">Membrane</keyword>
<dbReference type="Gene3D" id="3.30.1150.10">
    <property type="match status" value="1"/>
</dbReference>
<dbReference type="Gene3D" id="1.25.40.10">
    <property type="entry name" value="Tetratricopeptide repeat domain"/>
    <property type="match status" value="1"/>
</dbReference>
<feature type="compositionally biased region" description="Low complexity" evidence="10">
    <location>
        <begin position="120"/>
        <end position="130"/>
    </location>
</feature>
<proteinExistence type="inferred from homology"/>
<keyword evidence="7" id="KW-0653">Protein transport</keyword>
<keyword evidence="3" id="KW-0813">Transport</keyword>
<evidence type="ECO:0000256" key="5">
    <source>
        <dbReference type="ARBA" id="ARBA00022519"/>
    </source>
</evidence>
<feature type="region of interest" description="Disordered" evidence="10">
    <location>
        <begin position="115"/>
        <end position="134"/>
    </location>
</feature>
<dbReference type="InterPro" id="IPR037682">
    <property type="entry name" value="TonB_C"/>
</dbReference>
<organism evidence="12 13">
    <name type="scientific">Gaopeijia maritima</name>
    <dbReference type="NCBI Taxonomy" id="3119007"/>
    <lineage>
        <taxon>Bacteria</taxon>
        <taxon>Pseudomonadati</taxon>
        <taxon>Gemmatimonadota</taxon>
        <taxon>Longimicrobiia</taxon>
        <taxon>Gaopeijiales</taxon>
        <taxon>Gaopeijiaceae</taxon>
        <taxon>Gaopeijia</taxon>
    </lineage>
</organism>
<evidence type="ECO:0000256" key="8">
    <source>
        <dbReference type="ARBA" id="ARBA00022989"/>
    </source>
</evidence>
<keyword evidence="6" id="KW-0812">Transmembrane</keyword>
<evidence type="ECO:0000256" key="9">
    <source>
        <dbReference type="ARBA" id="ARBA00023136"/>
    </source>
</evidence>
<keyword evidence="4" id="KW-1003">Cell membrane</keyword>
<comment type="caution">
    <text evidence="12">The sequence shown here is derived from an EMBL/GenBank/DDBJ whole genome shotgun (WGS) entry which is preliminary data.</text>
</comment>
<comment type="subcellular location">
    <subcellularLocation>
        <location evidence="1">Cell inner membrane</location>
        <topology evidence="1">Single-pass membrane protein</topology>
        <orientation evidence="1">Periplasmic side</orientation>
    </subcellularLocation>
</comment>
<evidence type="ECO:0000313" key="13">
    <source>
        <dbReference type="Proteomes" id="UP001484239"/>
    </source>
</evidence>
<comment type="similarity">
    <text evidence="2">Belongs to the TonB family.</text>
</comment>
<dbReference type="InterPro" id="IPR051045">
    <property type="entry name" value="TonB-dependent_transducer"/>
</dbReference>
<gene>
    <name evidence="12" type="ORF">WI372_08860</name>
</gene>
<sequence>MNSSSSSSPSPLPGLPPDLAELDAELSRFGAAERPSFAPELESELEEAWVAGPPRTPGRLRRRLVAATITGLLVVGAAVPPARASLADGLDRLLDAFRDPAPAMVVTADRTSPLPRDVRPASVPASAAAPRAEESTVEVESLPIAEVVESPDELPAFVPARVTYPTLIDEDADRRVIRDFYPPEMQRAGVGGTVGLLLWVAEDGSVDHLRVQGTSGVPALDRAALQGAGTLRFHPATRDGRPVGTYVEFDLVFTPAEPTWVAPHIDPVAAPVLPAESPWSLGDEGPLAIVVPQKLRMEARELLVLAVGDPAEEIEARLGPIDGLLAGEPPAGASPLRWRDDAIRELERARARDVDNPAPVLALARIRRRQGLRAEARALLERGLERVARDARSVSPELVAELNYELGDVVRESWSSQAGLGVVPETAVEELNCATRDPSGSLVETLAAWNFVCPVALESVLHTQFEPLDLGDVDRDRMLRYFETAVRAVPSHVGANVALLLEGADAGRWVEVLAGARRFVAASQGHPYGLLLEGLALHRLRRSEEAWIAFDRALPSLGAEVAASFRDPTSVDVRRGDDPWRAFDPILLTEVNEREVEHLARAAYAYLRFGGLDSDGARVWLRYGRPIEVRALGTTKLRTEFWDFGTGPDLTFTRAGAAVVRRFTPEAAAYLDELRGVFPQWYGTRARTLYELPAQLARYRGDGVGQGMAEVHLQVPGALRQEAGDSVEVGLFVVANDGARRAAERRWTRDPSVTLRAAFGPEAAELVVEVYDPHTRQAAGVRAPAFSDDMVTGFGGLSDLLLVRPAANGSREAVPFARPEVLVGDPVAAAFEVYDLATDREWRMRVEFDSETSEARWSVPFRATAGSSFERERRIDAQGARTLRESLELDLAEVPPDIYTVRVVIEAPDGARIVEEIAGMRVRSEDSEPESGLPMPRWDIFEGS</sequence>
<dbReference type="InterPro" id="IPR006260">
    <property type="entry name" value="TonB/TolA_C"/>
</dbReference>
<evidence type="ECO:0000256" key="2">
    <source>
        <dbReference type="ARBA" id="ARBA00006555"/>
    </source>
</evidence>
<evidence type="ECO:0000256" key="6">
    <source>
        <dbReference type="ARBA" id="ARBA00022692"/>
    </source>
</evidence>
<dbReference type="PROSITE" id="PS52015">
    <property type="entry name" value="TONB_CTD"/>
    <property type="match status" value="1"/>
</dbReference>
<accession>A0ABU9EAX7</accession>
<dbReference type="SUPFAM" id="SSF74653">
    <property type="entry name" value="TolA/TonB C-terminal domain"/>
    <property type="match status" value="1"/>
</dbReference>
<dbReference type="Proteomes" id="UP001484239">
    <property type="component" value="Unassembled WGS sequence"/>
</dbReference>
<dbReference type="PANTHER" id="PTHR33446:SF2">
    <property type="entry name" value="PROTEIN TONB"/>
    <property type="match status" value="1"/>
</dbReference>
<feature type="domain" description="TonB C-terminal" evidence="11">
    <location>
        <begin position="166"/>
        <end position="262"/>
    </location>
</feature>
<feature type="region of interest" description="Disordered" evidence="10">
    <location>
        <begin position="923"/>
        <end position="944"/>
    </location>
</feature>
<evidence type="ECO:0000256" key="10">
    <source>
        <dbReference type="SAM" id="MobiDB-lite"/>
    </source>
</evidence>